<reference evidence="2 3" key="1">
    <citation type="submission" date="2021-06" db="EMBL/GenBank/DDBJ databases">
        <title>Description of novel taxa of the family Lachnospiraceae.</title>
        <authorList>
            <person name="Chaplin A.V."/>
            <person name="Sokolova S.R."/>
            <person name="Pikina A.P."/>
            <person name="Korzhanova M."/>
            <person name="Belova V."/>
            <person name="Korostin D."/>
            <person name="Efimov B.A."/>
        </authorList>
    </citation>
    <scope>NUCLEOTIDE SEQUENCE [LARGE SCALE GENOMIC DNA]</scope>
    <source>
        <strain evidence="2 3">ASD4241</strain>
    </source>
</reference>
<keyword evidence="1" id="KW-0812">Transmembrane</keyword>
<feature type="transmembrane region" description="Helical" evidence="1">
    <location>
        <begin position="12"/>
        <end position="30"/>
    </location>
</feature>
<proteinExistence type="predicted"/>
<feature type="transmembrane region" description="Helical" evidence="1">
    <location>
        <begin position="464"/>
        <end position="483"/>
    </location>
</feature>
<sequence length="492" mass="56378">MNEKVKKFARSEYLPLLILGVAYFAIHLVVPKIADDISTYDAYKNVDFFSPSFLWFMVKDWYFNWSSRIFLDFSMDFFNMAPQFIWVILDVPSIILLIYSISRIFPAKHRTDCMWVLVGFFFLYEFINLGGTGFITVTVTYLWPPALGMYSILLTKRLLTGEKVRMWQYILAALGLVYATNQEQMCGIGLVLFTFCFIYQWVKKQPKLYIGIQWLITAANFINFATCPGNAQRAISEEANYYVGYSTISFFNKIRMGIYATGMKLLIGNWLFFMFAILLAVLVIRKQKQLWKRIVGLIPLGIAIVFGPLAPYASRVFWVIDRIPDGGTLYGDPSAIGTVMVGREILMFVLILIAAVTVLLALYWIFGKSTLTWCLMFAVIMGYATRAVMGFSPTIWVSGERTYFWMHVALMFCSYVMFDEVLSTAEGKYESLALMAVGTLPVSGVPQTVYYWVMIAGLYLKKSLSFAATYMIVLWIPAVVQYFESFQFISHL</sequence>
<evidence type="ECO:0000313" key="2">
    <source>
        <dbReference type="EMBL" id="MBU9727516.1"/>
    </source>
</evidence>
<feature type="transmembrane region" description="Helical" evidence="1">
    <location>
        <begin position="373"/>
        <end position="396"/>
    </location>
</feature>
<feature type="transmembrane region" description="Helical" evidence="1">
    <location>
        <begin position="114"/>
        <end position="144"/>
    </location>
</feature>
<dbReference type="EMBL" id="JAHQCX010000011">
    <property type="protein sequence ID" value="MBU9727516.1"/>
    <property type="molecule type" value="Genomic_DNA"/>
</dbReference>
<feature type="transmembrane region" description="Helical" evidence="1">
    <location>
        <begin position="84"/>
        <end position="102"/>
    </location>
</feature>
<keyword evidence="3" id="KW-1185">Reference proteome</keyword>
<feature type="transmembrane region" description="Helical" evidence="1">
    <location>
        <begin position="345"/>
        <end position="366"/>
    </location>
</feature>
<feature type="transmembrane region" description="Helical" evidence="1">
    <location>
        <begin position="296"/>
        <end position="320"/>
    </location>
</feature>
<gene>
    <name evidence="2" type="ORF">KTH90_16005</name>
</gene>
<dbReference type="RefSeq" id="WP_158352071.1">
    <property type="nucleotide sequence ID" value="NZ_JAHQCX010000011.1"/>
</dbReference>
<evidence type="ECO:0000313" key="3">
    <source>
        <dbReference type="Proteomes" id="UP001314681"/>
    </source>
</evidence>
<feature type="transmembrane region" description="Helical" evidence="1">
    <location>
        <begin position="431"/>
        <end position="452"/>
    </location>
</feature>
<feature type="transmembrane region" description="Helical" evidence="1">
    <location>
        <begin position="266"/>
        <end position="284"/>
    </location>
</feature>
<protein>
    <submittedName>
        <fullName evidence="2">Uncharacterized protein</fullName>
    </submittedName>
</protein>
<keyword evidence="1" id="KW-0472">Membrane</keyword>
<comment type="caution">
    <text evidence="2">The sequence shown here is derived from an EMBL/GenBank/DDBJ whole genome shotgun (WGS) entry which is preliminary data.</text>
</comment>
<keyword evidence="1" id="KW-1133">Transmembrane helix</keyword>
<evidence type="ECO:0000256" key="1">
    <source>
        <dbReference type="SAM" id="Phobius"/>
    </source>
</evidence>
<feature type="transmembrane region" description="Helical" evidence="1">
    <location>
        <begin position="185"/>
        <end position="202"/>
    </location>
</feature>
<dbReference type="Proteomes" id="UP001314681">
    <property type="component" value="Unassembled WGS sequence"/>
</dbReference>
<organism evidence="2 3">
    <name type="scientific">Diplocloster modestus</name>
    <dbReference type="NCBI Taxonomy" id="2850322"/>
    <lineage>
        <taxon>Bacteria</taxon>
        <taxon>Bacillati</taxon>
        <taxon>Bacillota</taxon>
        <taxon>Clostridia</taxon>
        <taxon>Lachnospirales</taxon>
        <taxon>Lachnospiraceae</taxon>
        <taxon>Diplocloster</taxon>
    </lineage>
</organism>
<accession>A0ABS6KAH9</accession>
<feature type="transmembrane region" description="Helical" evidence="1">
    <location>
        <begin position="402"/>
        <end position="419"/>
    </location>
</feature>
<name>A0ABS6KAH9_9FIRM</name>